<keyword evidence="2" id="KW-1185">Reference proteome</keyword>
<accession>A0ABC8UW19</accession>
<name>A0ABC8UW19_9AQUA</name>
<dbReference type="AlphaFoldDB" id="A0ABC8UW19"/>
<comment type="caution">
    <text evidence="1">The sequence shown here is derived from an EMBL/GenBank/DDBJ whole genome shotgun (WGS) entry which is preliminary data.</text>
</comment>
<gene>
    <name evidence="1" type="ORF">ILEXP_LOCUS55620</name>
</gene>
<evidence type="ECO:0000313" key="2">
    <source>
        <dbReference type="Proteomes" id="UP001642360"/>
    </source>
</evidence>
<dbReference type="EMBL" id="CAUOFW020009246">
    <property type="protein sequence ID" value="CAK9185238.1"/>
    <property type="molecule type" value="Genomic_DNA"/>
</dbReference>
<proteinExistence type="predicted"/>
<dbReference type="Proteomes" id="UP001642360">
    <property type="component" value="Unassembled WGS sequence"/>
</dbReference>
<organism evidence="1 2">
    <name type="scientific">Ilex paraguariensis</name>
    <name type="common">yerba mate</name>
    <dbReference type="NCBI Taxonomy" id="185542"/>
    <lineage>
        <taxon>Eukaryota</taxon>
        <taxon>Viridiplantae</taxon>
        <taxon>Streptophyta</taxon>
        <taxon>Embryophyta</taxon>
        <taxon>Tracheophyta</taxon>
        <taxon>Spermatophyta</taxon>
        <taxon>Magnoliopsida</taxon>
        <taxon>eudicotyledons</taxon>
        <taxon>Gunneridae</taxon>
        <taxon>Pentapetalae</taxon>
        <taxon>asterids</taxon>
        <taxon>campanulids</taxon>
        <taxon>Aquifoliales</taxon>
        <taxon>Aquifoliaceae</taxon>
        <taxon>Ilex</taxon>
    </lineage>
</organism>
<protein>
    <submittedName>
        <fullName evidence="1">Uncharacterized protein</fullName>
    </submittedName>
</protein>
<evidence type="ECO:0000313" key="1">
    <source>
        <dbReference type="EMBL" id="CAK9185238.1"/>
    </source>
</evidence>
<reference evidence="1 2" key="1">
    <citation type="submission" date="2024-02" db="EMBL/GenBank/DDBJ databases">
        <authorList>
            <person name="Vignale AGUSTIN F."/>
            <person name="Sosa J E."/>
            <person name="Modenutti C."/>
        </authorList>
    </citation>
    <scope>NUCLEOTIDE SEQUENCE [LARGE SCALE GENOMIC DNA]</scope>
</reference>
<sequence length="105" mass="12091">MIQYPKLYFFTSILTCKCWFALKLFPIFQKVSQSRLKSHNNRLTLTLFSADEPTLDTHNSIVSQVFSVSLNCSPTNLVLYHINQTPQSSLKLNEFVVKISSKVDF</sequence>